<dbReference type="SUPFAM" id="SSF55073">
    <property type="entry name" value="Nucleotide cyclase"/>
    <property type="match status" value="1"/>
</dbReference>
<comment type="caution">
    <text evidence="3">The sequence shown here is derived from an EMBL/GenBank/DDBJ whole genome shotgun (WGS) entry which is preliminary data.</text>
</comment>
<dbReference type="Proteomes" id="UP000642070">
    <property type="component" value="Unassembled WGS sequence"/>
</dbReference>
<feature type="region of interest" description="Disordered" evidence="1">
    <location>
        <begin position="67"/>
        <end position="103"/>
    </location>
</feature>
<dbReference type="PANTHER" id="PTHR45138:SF9">
    <property type="entry name" value="DIGUANYLATE CYCLASE DGCM-RELATED"/>
    <property type="match status" value="1"/>
</dbReference>
<dbReference type="AlphaFoldDB" id="A0A917TRF2"/>
<dbReference type="Gene3D" id="3.30.70.270">
    <property type="match status" value="1"/>
</dbReference>
<keyword evidence="4" id="KW-1185">Reference proteome</keyword>
<reference evidence="3" key="1">
    <citation type="journal article" date="2014" name="Int. J. Syst. Evol. Microbiol.">
        <title>Complete genome sequence of Corynebacterium casei LMG S-19264T (=DSM 44701T), isolated from a smear-ripened cheese.</title>
        <authorList>
            <consortium name="US DOE Joint Genome Institute (JGI-PGF)"/>
            <person name="Walter F."/>
            <person name="Albersmeier A."/>
            <person name="Kalinowski J."/>
            <person name="Ruckert C."/>
        </authorList>
    </citation>
    <scope>NUCLEOTIDE SEQUENCE</scope>
    <source>
        <strain evidence="3">JCM 19831</strain>
    </source>
</reference>
<dbReference type="InterPro" id="IPR000160">
    <property type="entry name" value="GGDEF_dom"/>
</dbReference>
<name>A0A917TRF2_9ACTN</name>
<dbReference type="Pfam" id="PF00990">
    <property type="entry name" value="GGDEF"/>
    <property type="match status" value="1"/>
</dbReference>
<evidence type="ECO:0000313" key="3">
    <source>
        <dbReference type="EMBL" id="GGM33487.1"/>
    </source>
</evidence>
<evidence type="ECO:0000313" key="4">
    <source>
        <dbReference type="Proteomes" id="UP000642070"/>
    </source>
</evidence>
<dbReference type="GO" id="GO:0043709">
    <property type="term" value="P:cell adhesion involved in single-species biofilm formation"/>
    <property type="evidence" value="ECO:0007669"/>
    <property type="project" value="TreeGrafter"/>
</dbReference>
<dbReference type="GO" id="GO:0005886">
    <property type="term" value="C:plasma membrane"/>
    <property type="evidence" value="ECO:0007669"/>
    <property type="project" value="TreeGrafter"/>
</dbReference>
<dbReference type="InterPro" id="IPR043128">
    <property type="entry name" value="Rev_trsase/Diguanyl_cyclase"/>
</dbReference>
<sequence length="103" mass="10840">MLLLPHTGPEEALRLAIRLADEVRAREFPGTPPLHLSISLGVASSPADGADAEALVAAADRRNYLAKRRGRGQAVGDTSRRPPRTGRRGCGSATASSPSRRSS</sequence>
<gene>
    <name evidence="3" type="ORF">GCM10007977_038670</name>
</gene>
<proteinExistence type="predicted"/>
<dbReference type="EMBL" id="BMPI01000017">
    <property type="protein sequence ID" value="GGM33487.1"/>
    <property type="molecule type" value="Genomic_DNA"/>
</dbReference>
<dbReference type="InterPro" id="IPR029787">
    <property type="entry name" value="Nucleotide_cyclase"/>
</dbReference>
<dbReference type="InterPro" id="IPR050469">
    <property type="entry name" value="Diguanylate_Cyclase"/>
</dbReference>
<evidence type="ECO:0000256" key="1">
    <source>
        <dbReference type="SAM" id="MobiDB-lite"/>
    </source>
</evidence>
<feature type="compositionally biased region" description="Low complexity" evidence="1">
    <location>
        <begin position="90"/>
        <end position="103"/>
    </location>
</feature>
<protein>
    <recommendedName>
        <fullName evidence="2">GGDEF domain-containing protein</fullName>
    </recommendedName>
</protein>
<dbReference type="PANTHER" id="PTHR45138">
    <property type="entry name" value="REGULATORY COMPONENTS OF SENSORY TRANSDUCTION SYSTEM"/>
    <property type="match status" value="1"/>
</dbReference>
<feature type="domain" description="GGDEF" evidence="2">
    <location>
        <begin position="1"/>
        <end position="79"/>
    </location>
</feature>
<evidence type="ECO:0000259" key="2">
    <source>
        <dbReference type="PROSITE" id="PS50887"/>
    </source>
</evidence>
<reference evidence="3" key="2">
    <citation type="submission" date="2020-09" db="EMBL/GenBank/DDBJ databases">
        <authorList>
            <person name="Sun Q."/>
            <person name="Ohkuma M."/>
        </authorList>
    </citation>
    <scope>NUCLEOTIDE SEQUENCE</scope>
    <source>
        <strain evidence="3">JCM 19831</strain>
    </source>
</reference>
<organism evidence="3 4">
    <name type="scientific">Dactylosporangium sucinum</name>
    <dbReference type="NCBI Taxonomy" id="1424081"/>
    <lineage>
        <taxon>Bacteria</taxon>
        <taxon>Bacillati</taxon>
        <taxon>Actinomycetota</taxon>
        <taxon>Actinomycetes</taxon>
        <taxon>Micromonosporales</taxon>
        <taxon>Micromonosporaceae</taxon>
        <taxon>Dactylosporangium</taxon>
    </lineage>
</organism>
<accession>A0A917TRF2</accession>
<dbReference type="GO" id="GO:0052621">
    <property type="term" value="F:diguanylate cyclase activity"/>
    <property type="evidence" value="ECO:0007669"/>
    <property type="project" value="TreeGrafter"/>
</dbReference>
<dbReference type="GO" id="GO:1902201">
    <property type="term" value="P:negative regulation of bacterial-type flagellum-dependent cell motility"/>
    <property type="evidence" value="ECO:0007669"/>
    <property type="project" value="TreeGrafter"/>
</dbReference>
<dbReference type="NCBIfam" id="TIGR00254">
    <property type="entry name" value="GGDEF"/>
    <property type="match status" value="1"/>
</dbReference>
<dbReference type="PROSITE" id="PS50887">
    <property type="entry name" value="GGDEF"/>
    <property type="match status" value="1"/>
</dbReference>